<dbReference type="AlphaFoldDB" id="A0A0F9HQD5"/>
<gene>
    <name evidence="1" type="ORF">LCGC14_1675070</name>
</gene>
<proteinExistence type="predicted"/>
<sequence>MTKCEFCDGPIDGGKHHQNDFECIRVLTDRINSIFARLQGANNPEVLGQWPKD</sequence>
<protein>
    <submittedName>
        <fullName evidence="1">Uncharacterized protein</fullName>
    </submittedName>
</protein>
<evidence type="ECO:0000313" key="1">
    <source>
        <dbReference type="EMBL" id="KKM17511.1"/>
    </source>
</evidence>
<dbReference type="EMBL" id="LAZR01014433">
    <property type="protein sequence ID" value="KKM17511.1"/>
    <property type="molecule type" value="Genomic_DNA"/>
</dbReference>
<name>A0A0F9HQD5_9ZZZZ</name>
<reference evidence="1" key="1">
    <citation type="journal article" date="2015" name="Nature">
        <title>Complex archaea that bridge the gap between prokaryotes and eukaryotes.</title>
        <authorList>
            <person name="Spang A."/>
            <person name="Saw J.H."/>
            <person name="Jorgensen S.L."/>
            <person name="Zaremba-Niedzwiedzka K."/>
            <person name="Martijn J."/>
            <person name="Lind A.E."/>
            <person name="van Eijk R."/>
            <person name="Schleper C."/>
            <person name="Guy L."/>
            <person name="Ettema T.J."/>
        </authorList>
    </citation>
    <scope>NUCLEOTIDE SEQUENCE</scope>
</reference>
<comment type="caution">
    <text evidence="1">The sequence shown here is derived from an EMBL/GenBank/DDBJ whole genome shotgun (WGS) entry which is preliminary data.</text>
</comment>
<accession>A0A0F9HQD5</accession>
<organism evidence="1">
    <name type="scientific">marine sediment metagenome</name>
    <dbReference type="NCBI Taxonomy" id="412755"/>
    <lineage>
        <taxon>unclassified sequences</taxon>
        <taxon>metagenomes</taxon>
        <taxon>ecological metagenomes</taxon>
    </lineage>
</organism>